<dbReference type="AlphaFoldDB" id="A0A9P4GJ36"/>
<dbReference type="Proteomes" id="UP000800039">
    <property type="component" value="Unassembled WGS sequence"/>
</dbReference>
<dbReference type="OrthoDB" id="642895at2759"/>
<dbReference type="Gene3D" id="1.20.58.1520">
    <property type="match status" value="1"/>
</dbReference>
<dbReference type="GeneID" id="63845598"/>
<feature type="region of interest" description="Disordered" evidence="2">
    <location>
        <begin position="588"/>
        <end position="685"/>
    </location>
</feature>
<feature type="coiled-coil region" evidence="1">
    <location>
        <begin position="43"/>
        <end position="84"/>
    </location>
</feature>
<feature type="compositionally biased region" description="Low complexity" evidence="2">
    <location>
        <begin position="639"/>
        <end position="666"/>
    </location>
</feature>
<dbReference type="GO" id="GO:0008017">
    <property type="term" value="F:microtubule binding"/>
    <property type="evidence" value="ECO:0007669"/>
    <property type="project" value="InterPro"/>
</dbReference>
<dbReference type="GO" id="GO:0005737">
    <property type="term" value="C:cytoplasm"/>
    <property type="evidence" value="ECO:0007669"/>
    <property type="project" value="TreeGrafter"/>
</dbReference>
<feature type="region of interest" description="Disordered" evidence="2">
    <location>
        <begin position="382"/>
        <end position="412"/>
    </location>
</feature>
<feature type="compositionally biased region" description="Basic and acidic residues" evidence="2">
    <location>
        <begin position="399"/>
        <end position="412"/>
    </location>
</feature>
<feature type="region of interest" description="Disordered" evidence="2">
    <location>
        <begin position="462"/>
        <end position="576"/>
    </location>
</feature>
<keyword evidence="1" id="KW-0175">Coiled coil</keyword>
<evidence type="ECO:0000256" key="1">
    <source>
        <dbReference type="SAM" id="Coils"/>
    </source>
</evidence>
<name>A0A9P4GJ36_9PLEO</name>
<feature type="coiled-coil region" evidence="1">
    <location>
        <begin position="224"/>
        <end position="258"/>
    </location>
</feature>
<dbReference type="InterPro" id="IPR007145">
    <property type="entry name" value="MAP65_Ase1_PRC1"/>
</dbReference>
<sequence>MDTSYLAQQVTTIIGQLHGLFDDIGVPSHERDSREAELFSALSETLHNQLRQVTNEKHEMTEEAHRLMTTIKQMEASLEDNKQNTNYEQHDQSAITYPLTRCLQGLKERYNAVSKLHRERFEQVRKLAEALDSYASHLEESFVEIKLPPTAQNATISPSFDISPSYVAKLDNEFSRVYEEYTRRINTVKVLCQEIIQLWAELGTPQAQTDSAIVQCHRDAPEQLGLHKEDLTQLKAKKERLVEEKRSRERRLGQLRNTIEELWERLGIEQHERKRFLTSNRGCGLRTINEFEDELARLNELKRQNLHLFVEEARCKLQELWDSLYYSEEEMLDFTPAFSDVCSDALLSAHEAEVARLEALKEQRLPILQKIDRHRELIKERNELQQSSQDASRLMARGQKGERRDPGKLLREEKMRKRIAKELPKVEADLKNTLESWEDEYGRPFLVHGDRYLDELYAAASRAPPPRAKTPSNAGMPSQQTLTASKSGTLRRAGTLNGPPSRAKTPVSNFGASVSRNPLSSSFAASMGPKSPTKIPARAPLRNMQHGGNSPERRPAPPTREDSATMRKMPPPMAPPPRMKDLFVPPEPNETPLNRFQFNRGERSESIVRNVAPEDPYNDRSYMSQSHSVRPGYIPAYPPSLSSASSRQISQASQTSSNGTTGTGATMQSGSENWETFSEQSDDAPEADVDFHNYHQRQMKRFTPEGGHVASPRSVHGKKIRSIRSVDDGLMMEQEGRMVRVIEGSEAGWTDEGDGY</sequence>
<evidence type="ECO:0000256" key="2">
    <source>
        <dbReference type="SAM" id="MobiDB-lite"/>
    </source>
</evidence>
<comment type="caution">
    <text evidence="3">The sequence shown here is derived from an EMBL/GenBank/DDBJ whole genome shotgun (WGS) entry which is preliminary data.</text>
</comment>
<accession>A0A9P4GJ36</accession>
<dbReference type="GO" id="GO:1990023">
    <property type="term" value="C:mitotic spindle midzone"/>
    <property type="evidence" value="ECO:0007669"/>
    <property type="project" value="TreeGrafter"/>
</dbReference>
<dbReference type="RefSeq" id="XP_040789701.1">
    <property type="nucleotide sequence ID" value="XM_040928345.1"/>
</dbReference>
<dbReference type="PANTHER" id="PTHR19321">
    <property type="entry name" value="PROTEIN REGULATOR OF CYTOKINESIS 1 PRC1-RELATED"/>
    <property type="match status" value="1"/>
</dbReference>
<reference evidence="3" key="1">
    <citation type="submission" date="2020-01" db="EMBL/GenBank/DDBJ databases">
        <authorList>
            <consortium name="DOE Joint Genome Institute"/>
            <person name="Haridas S."/>
            <person name="Albert R."/>
            <person name="Binder M."/>
            <person name="Bloem J."/>
            <person name="Labutti K."/>
            <person name="Salamov A."/>
            <person name="Andreopoulos B."/>
            <person name="Baker S.E."/>
            <person name="Barry K."/>
            <person name="Bills G."/>
            <person name="Bluhm B.H."/>
            <person name="Cannon C."/>
            <person name="Castanera R."/>
            <person name="Culley D.E."/>
            <person name="Daum C."/>
            <person name="Ezra D."/>
            <person name="Gonzalez J.B."/>
            <person name="Henrissat B."/>
            <person name="Kuo A."/>
            <person name="Liang C."/>
            <person name="Lipzen A."/>
            <person name="Lutzoni F."/>
            <person name="Magnuson J."/>
            <person name="Mondo S."/>
            <person name="Nolan M."/>
            <person name="Ohm R."/>
            <person name="Pangilinan J."/>
            <person name="Park H.-J."/>
            <person name="Ramirez L."/>
            <person name="Alfaro M."/>
            <person name="Sun H."/>
            <person name="Tritt A."/>
            <person name="Yoshinaga Y."/>
            <person name="Zwiers L.-H."/>
            <person name="Turgeon B.G."/>
            <person name="Goodwin S.B."/>
            <person name="Spatafora J.W."/>
            <person name="Crous P.W."/>
            <person name="Grigoriev I.V."/>
        </authorList>
    </citation>
    <scope>NUCLEOTIDE SEQUENCE</scope>
    <source>
        <strain evidence="3">CBS 394.84</strain>
    </source>
</reference>
<feature type="compositionally biased region" description="Basic and acidic residues" evidence="2">
    <location>
        <begin position="551"/>
        <end position="565"/>
    </location>
</feature>
<evidence type="ECO:0000313" key="4">
    <source>
        <dbReference type="Proteomes" id="UP000800039"/>
    </source>
</evidence>
<feature type="compositionally biased region" description="Polar residues" evidence="2">
    <location>
        <begin position="506"/>
        <end position="524"/>
    </location>
</feature>
<keyword evidence="4" id="KW-1185">Reference proteome</keyword>
<proteinExistence type="predicted"/>
<dbReference type="EMBL" id="ML976615">
    <property type="protein sequence ID" value="KAF1847138.1"/>
    <property type="molecule type" value="Genomic_DNA"/>
</dbReference>
<feature type="compositionally biased region" description="Polar residues" evidence="2">
    <location>
        <begin position="667"/>
        <end position="679"/>
    </location>
</feature>
<dbReference type="GO" id="GO:0051256">
    <property type="term" value="P:mitotic spindle midzone assembly"/>
    <property type="evidence" value="ECO:0007669"/>
    <property type="project" value="TreeGrafter"/>
</dbReference>
<feature type="compositionally biased region" description="Polar residues" evidence="2">
    <location>
        <begin position="470"/>
        <end position="488"/>
    </location>
</feature>
<dbReference type="Pfam" id="PF03999">
    <property type="entry name" value="MAP65_ASE1"/>
    <property type="match status" value="1"/>
</dbReference>
<gene>
    <name evidence="3" type="ORF">K460DRAFT_279638</name>
</gene>
<protein>
    <submittedName>
        <fullName evidence="3">Uncharacterized protein</fullName>
    </submittedName>
</protein>
<dbReference type="PANTHER" id="PTHR19321:SF41">
    <property type="entry name" value="FASCETTO-RELATED"/>
    <property type="match status" value="1"/>
</dbReference>
<organism evidence="3 4">
    <name type="scientific">Cucurbitaria berberidis CBS 394.84</name>
    <dbReference type="NCBI Taxonomy" id="1168544"/>
    <lineage>
        <taxon>Eukaryota</taxon>
        <taxon>Fungi</taxon>
        <taxon>Dikarya</taxon>
        <taxon>Ascomycota</taxon>
        <taxon>Pezizomycotina</taxon>
        <taxon>Dothideomycetes</taxon>
        <taxon>Pleosporomycetidae</taxon>
        <taxon>Pleosporales</taxon>
        <taxon>Pleosporineae</taxon>
        <taxon>Cucurbitariaceae</taxon>
        <taxon>Cucurbitaria</taxon>
    </lineage>
</organism>
<evidence type="ECO:0000313" key="3">
    <source>
        <dbReference type="EMBL" id="KAF1847138.1"/>
    </source>
</evidence>